<gene>
    <name evidence="1" type="ORF">QVD17_36465</name>
</gene>
<reference evidence="1" key="1">
    <citation type="journal article" date="2023" name="bioRxiv">
        <title>Improved chromosome-level genome assembly for marigold (Tagetes erecta).</title>
        <authorList>
            <person name="Jiang F."/>
            <person name="Yuan L."/>
            <person name="Wang S."/>
            <person name="Wang H."/>
            <person name="Xu D."/>
            <person name="Wang A."/>
            <person name="Fan W."/>
        </authorList>
    </citation>
    <scope>NUCLEOTIDE SEQUENCE</scope>
    <source>
        <strain evidence="1">WSJ</strain>
        <tissue evidence="1">Leaf</tissue>
    </source>
</reference>
<evidence type="ECO:0000313" key="1">
    <source>
        <dbReference type="EMBL" id="KAK1409934.1"/>
    </source>
</evidence>
<organism evidence="1 2">
    <name type="scientific">Tagetes erecta</name>
    <name type="common">African marigold</name>
    <dbReference type="NCBI Taxonomy" id="13708"/>
    <lineage>
        <taxon>Eukaryota</taxon>
        <taxon>Viridiplantae</taxon>
        <taxon>Streptophyta</taxon>
        <taxon>Embryophyta</taxon>
        <taxon>Tracheophyta</taxon>
        <taxon>Spermatophyta</taxon>
        <taxon>Magnoliopsida</taxon>
        <taxon>eudicotyledons</taxon>
        <taxon>Gunneridae</taxon>
        <taxon>Pentapetalae</taxon>
        <taxon>asterids</taxon>
        <taxon>campanulids</taxon>
        <taxon>Asterales</taxon>
        <taxon>Asteraceae</taxon>
        <taxon>Asteroideae</taxon>
        <taxon>Heliantheae alliance</taxon>
        <taxon>Tageteae</taxon>
        <taxon>Tagetes</taxon>
    </lineage>
</organism>
<sequence length="90" mass="10572">MFLTLEKNCPTLLFFFRYQNQLVTKGFHSPLQFKHLLKLTFSSSVQNLFTRQVCSKLLIWIFCLVIRQGLQYPLFVNFNCVGHSSVVCFC</sequence>
<dbReference type="AlphaFoldDB" id="A0AAD8JUX7"/>
<dbReference type="EMBL" id="JAUHHV010000010">
    <property type="protein sequence ID" value="KAK1409934.1"/>
    <property type="molecule type" value="Genomic_DNA"/>
</dbReference>
<protein>
    <submittedName>
        <fullName evidence="1">Uncharacterized protein</fullName>
    </submittedName>
</protein>
<comment type="caution">
    <text evidence="1">The sequence shown here is derived from an EMBL/GenBank/DDBJ whole genome shotgun (WGS) entry which is preliminary data.</text>
</comment>
<proteinExistence type="predicted"/>
<evidence type="ECO:0000313" key="2">
    <source>
        <dbReference type="Proteomes" id="UP001229421"/>
    </source>
</evidence>
<keyword evidence="2" id="KW-1185">Reference proteome</keyword>
<name>A0AAD8JUX7_TARER</name>
<accession>A0AAD8JUX7</accession>
<dbReference type="Proteomes" id="UP001229421">
    <property type="component" value="Unassembled WGS sequence"/>
</dbReference>